<name>A0A419Q5V5_CLOSI</name>
<dbReference type="AlphaFoldDB" id="A0A419Q5V5"/>
<sequence>MSASVTRMNFVTAGSSRPYSGWLKEIRTRYSRSAYQLLKANRRSKCARSGEWILGHKMILHQREKNRPQKPVPGPGFDAAKAIEYYDKHEPVEETTTPVFRNGVPDRSKSAKDTGSLALVPYQRKNTERRLKSAALCITSSSGTEKETSTLTASTPVSSTTSSISSFQDAVRSLSSSVDRAESLFEKPVWEHPALKEIKEDDNLEIGGMEESTITRSHIANLEDSYEKALKVYGWRMEVPRDPLNLKKPYLPKRRSYFVDIPLEPSLPLPPKMRVSKAETFFQPTVKIKPLSFTISPDFSSEAFVAKQNELRRSGNWNYGTRRYAFLY</sequence>
<reference evidence="1 2" key="1">
    <citation type="journal article" date="2018" name="Biotechnol. Adv.">
        <title>Improved genomic resources and new bioinformatic workflow for the carcinogenic parasite Clonorchis sinensis: Biotechnological implications.</title>
        <authorList>
            <person name="Wang D."/>
            <person name="Korhonen P.K."/>
            <person name="Gasser R.B."/>
            <person name="Young N.D."/>
        </authorList>
    </citation>
    <scope>NUCLEOTIDE SEQUENCE [LARGE SCALE GENOMIC DNA]</scope>
    <source>
        <strain evidence="1">Cs-k2</strain>
    </source>
</reference>
<proteinExistence type="predicted"/>
<evidence type="ECO:0000313" key="1">
    <source>
        <dbReference type="EMBL" id="KAG5445867.1"/>
    </source>
</evidence>
<gene>
    <name evidence="1" type="ORF">CSKR_111988</name>
</gene>
<accession>A0A419Q5V5</accession>
<keyword evidence="2" id="KW-1185">Reference proteome</keyword>
<comment type="caution">
    <text evidence="1">The sequence shown here is derived from an EMBL/GenBank/DDBJ whole genome shotgun (WGS) entry which is preliminary data.</text>
</comment>
<evidence type="ECO:0000313" key="2">
    <source>
        <dbReference type="Proteomes" id="UP000286415"/>
    </source>
</evidence>
<dbReference type="InParanoid" id="A0A419Q5V5"/>
<dbReference type="OrthoDB" id="10022495at2759"/>
<dbReference type="Proteomes" id="UP000286415">
    <property type="component" value="Unassembled WGS sequence"/>
</dbReference>
<protein>
    <submittedName>
        <fullName evidence="1">Uncharacterized protein</fullName>
    </submittedName>
</protein>
<dbReference type="EMBL" id="NIRI02000056">
    <property type="protein sequence ID" value="KAG5445867.1"/>
    <property type="molecule type" value="Genomic_DNA"/>
</dbReference>
<organism evidence="1 2">
    <name type="scientific">Clonorchis sinensis</name>
    <name type="common">Chinese liver fluke</name>
    <dbReference type="NCBI Taxonomy" id="79923"/>
    <lineage>
        <taxon>Eukaryota</taxon>
        <taxon>Metazoa</taxon>
        <taxon>Spiralia</taxon>
        <taxon>Lophotrochozoa</taxon>
        <taxon>Platyhelminthes</taxon>
        <taxon>Trematoda</taxon>
        <taxon>Digenea</taxon>
        <taxon>Opisthorchiida</taxon>
        <taxon>Opisthorchiata</taxon>
        <taxon>Opisthorchiidae</taxon>
        <taxon>Clonorchis</taxon>
    </lineage>
</organism>
<reference evidence="1 2" key="2">
    <citation type="journal article" date="2021" name="Genomics">
        <title>High-quality reference genome for Clonorchis sinensis.</title>
        <authorList>
            <person name="Young N.D."/>
            <person name="Stroehlein A.J."/>
            <person name="Kinkar L."/>
            <person name="Wang T."/>
            <person name="Sohn W.M."/>
            <person name="Chang B.C.H."/>
            <person name="Kaur P."/>
            <person name="Weisz D."/>
            <person name="Dudchenko O."/>
            <person name="Aiden E.L."/>
            <person name="Korhonen P.K."/>
            <person name="Gasser R.B."/>
        </authorList>
    </citation>
    <scope>NUCLEOTIDE SEQUENCE [LARGE SCALE GENOMIC DNA]</scope>
    <source>
        <strain evidence="1">Cs-k2</strain>
    </source>
</reference>